<dbReference type="InterPro" id="IPR012296">
    <property type="entry name" value="Nuclease_put_TT1808"/>
</dbReference>
<dbReference type="Gene3D" id="3.90.1570.10">
    <property type="entry name" value="tt1808, chain A"/>
    <property type="match status" value="1"/>
</dbReference>
<evidence type="ECO:0000313" key="3">
    <source>
        <dbReference type="Proteomes" id="UP000503011"/>
    </source>
</evidence>
<dbReference type="PANTHER" id="PTHR35400:SF3">
    <property type="entry name" value="SLL1072 PROTEIN"/>
    <property type="match status" value="1"/>
</dbReference>
<accession>A0A6F8YGF0</accession>
<proteinExistence type="predicted"/>
<keyword evidence="3" id="KW-1185">Reference proteome</keyword>
<name>A0A6F8YGF0_9ACTN</name>
<dbReference type="CDD" id="cd06260">
    <property type="entry name" value="DUF820-like"/>
    <property type="match status" value="1"/>
</dbReference>
<dbReference type="Pfam" id="PF05685">
    <property type="entry name" value="Uma2"/>
    <property type="match status" value="1"/>
</dbReference>
<dbReference type="AlphaFoldDB" id="A0A6F8YGF0"/>
<organism evidence="2 3">
    <name type="scientific">Phytohabitans suffuscus</name>
    <dbReference type="NCBI Taxonomy" id="624315"/>
    <lineage>
        <taxon>Bacteria</taxon>
        <taxon>Bacillati</taxon>
        <taxon>Actinomycetota</taxon>
        <taxon>Actinomycetes</taxon>
        <taxon>Micromonosporales</taxon>
        <taxon>Micromonosporaceae</taxon>
    </lineage>
</organism>
<evidence type="ECO:0000313" key="2">
    <source>
        <dbReference type="EMBL" id="BCB85166.1"/>
    </source>
</evidence>
<reference evidence="2 3" key="1">
    <citation type="submission" date="2020-03" db="EMBL/GenBank/DDBJ databases">
        <title>Whole genome shotgun sequence of Phytohabitans suffuscus NBRC 105367.</title>
        <authorList>
            <person name="Komaki H."/>
            <person name="Tamura T."/>
        </authorList>
    </citation>
    <scope>NUCLEOTIDE SEQUENCE [LARGE SCALE GENOMIC DNA]</scope>
    <source>
        <strain evidence="2 3">NBRC 105367</strain>
    </source>
</reference>
<dbReference type="PANTHER" id="PTHR35400">
    <property type="entry name" value="SLR1083 PROTEIN"/>
    <property type="match status" value="1"/>
</dbReference>
<gene>
    <name evidence="2" type="ORF">Psuf_024790</name>
</gene>
<sequence>MTAMAPADRDFPWTEEEFLALDEIADRVELWDGDLRVSASPTPWHQHVITELLIALRLPSRERGLRVHSAINLRLKPNRIVIPDLTITSAIDFHERVVPSDLARLVCEVTSPSNAATDRVLKMHYYAEAGIPWYLVVEHVTAGLWLYRLEGEKYELDGVAEQGETLRLVEPVTAEIRPESLLP</sequence>
<reference evidence="2 3" key="2">
    <citation type="submission" date="2020-03" db="EMBL/GenBank/DDBJ databases">
        <authorList>
            <person name="Ichikawa N."/>
            <person name="Kimura A."/>
            <person name="Kitahashi Y."/>
            <person name="Uohara A."/>
        </authorList>
    </citation>
    <scope>NUCLEOTIDE SEQUENCE [LARGE SCALE GENOMIC DNA]</scope>
    <source>
        <strain evidence="2 3">NBRC 105367</strain>
    </source>
</reference>
<dbReference type="InterPro" id="IPR011335">
    <property type="entry name" value="Restrct_endonuc-II-like"/>
</dbReference>
<protein>
    <recommendedName>
        <fullName evidence="1">Putative restriction endonuclease domain-containing protein</fullName>
    </recommendedName>
</protein>
<dbReference type="InterPro" id="IPR008538">
    <property type="entry name" value="Uma2"/>
</dbReference>
<dbReference type="KEGG" id="psuu:Psuf_024790"/>
<feature type="domain" description="Putative restriction endonuclease" evidence="1">
    <location>
        <begin position="16"/>
        <end position="172"/>
    </location>
</feature>
<dbReference type="Proteomes" id="UP000503011">
    <property type="component" value="Chromosome"/>
</dbReference>
<dbReference type="EMBL" id="AP022871">
    <property type="protein sequence ID" value="BCB85166.1"/>
    <property type="molecule type" value="Genomic_DNA"/>
</dbReference>
<dbReference type="SUPFAM" id="SSF52980">
    <property type="entry name" value="Restriction endonuclease-like"/>
    <property type="match status" value="1"/>
</dbReference>
<evidence type="ECO:0000259" key="1">
    <source>
        <dbReference type="Pfam" id="PF05685"/>
    </source>
</evidence>